<evidence type="ECO:0000256" key="1">
    <source>
        <dbReference type="SAM" id="Coils"/>
    </source>
</evidence>
<keyword evidence="7" id="KW-1185">Reference proteome</keyword>
<proteinExistence type="predicted"/>
<dbReference type="Pfam" id="PF23080">
    <property type="entry name" value="DUF7046"/>
    <property type="match status" value="1"/>
</dbReference>
<dbReference type="Pfam" id="PF23197">
    <property type="entry name" value="IG_AIR9"/>
    <property type="match status" value="1"/>
</dbReference>
<dbReference type="Gramene" id="mRNA:HanXRQr2_Chr12g0525401">
    <property type="protein sequence ID" value="CDS:HanXRQr2_Chr12g0525401.1"/>
    <property type="gene ID" value="HanXRQr2_Chr12g0525401"/>
</dbReference>
<evidence type="ECO:0000313" key="7">
    <source>
        <dbReference type="Proteomes" id="UP000215914"/>
    </source>
</evidence>
<dbReference type="InParanoid" id="A0A251T030"/>
<organism evidence="6 7">
    <name type="scientific">Helianthus annuus</name>
    <name type="common">Common sunflower</name>
    <dbReference type="NCBI Taxonomy" id="4232"/>
    <lineage>
        <taxon>Eukaryota</taxon>
        <taxon>Viridiplantae</taxon>
        <taxon>Streptophyta</taxon>
        <taxon>Embryophyta</taxon>
        <taxon>Tracheophyta</taxon>
        <taxon>Spermatophyta</taxon>
        <taxon>Magnoliopsida</taxon>
        <taxon>eudicotyledons</taxon>
        <taxon>Gunneridae</taxon>
        <taxon>Pentapetalae</taxon>
        <taxon>asterids</taxon>
        <taxon>campanulids</taxon>
        <taxon>Asterales</taxon>
        <taxon>Asteraceae</taxon>
        <taxon>Asteroideae</taxon>
        <taxon>Heliantheae alliance</taxon>
        <taxon>Heliantheae</taxon>
        <taxon>Helianthus</taxon>
    </lineage>
</organism>
<feature type="domain" description="AIR9-like A9" evidence="4">
    <location>
        <begin position="250"/>
        <end position="328"/>
    </location>
</feature>
<feature type="domain" description="DUF7046" evidence="3">
    <location>
        <begin position="367"/>
        <end position="465"/>
    </location>
</feature>
<dbReference type="OMA" id="HINIPYG"/>
<dbReference type="InterPro" id="IPR055474">
    <property type="entry name" value="DUF7046"/>
</dbReference>
<evidence type="ECO:0000256" key="2">
    <source>
        <dbReference type="SAM" id="MobiDB-lite"/>
    </source>
</evidence>
<feature type="region of interest" description="Disordered" evidence="2">
    <location>
        <begin position="211"/>
        <end position="246"/>
    </location>
</feature>
<dbReference type="PANTHER" id="PTHR31149">
    <property type="entry name" value="EXPRESSED PROTEIN"/>
    <property type="match status" value="1"/>
</dbReference>
<reference evidence="5 7" key="1">
    <citation type="journal article" date="2017" name="Nature">
        <title>The sunflower genome provides insights into oil metabolism, flowering and Asterid evolution.</title>
        <authorList>
            <person name="Badouin H."/>
            <person name="Gouzy J."/>
            <person name="Grassa C.J."/>
            <person name="Murat F."/>
            <person name="Staton S.E."/>
            <person name="Cottret L."/>
            <person name="Lelandais-Briere C."/>
            <person name="Owens G.L."/>
            <person name="Carrere S."/>
            <person name="Mayjonade B."/>
            <person name="Legrand L."/>
            <person name="Gill N."/>
            <person name="Kane N.C."/>
            <person name="Bowers J.E."/>
            <person name="Hubner S."/>
            <person name="Bellec A."/>
            <person name="Berard A."/>
            <person name="Berges H."/>
            <person name="Blanchet N."/>
            <person name="Boniface M.C."/>
            <person name="Brunel D."/>
            <person name="Catrice O."/>
            <person name="Chaidir N."/>
            <person name="Claudel C."/>
            <person name="Donnadieu C."/>
            <person name="Faraut T."/>
            <person name="Fievet G."/>
            <person name="Helmstetter N."/>
            <person name="King M."/>
            <person name="Knapp S.J."/>
            <person name="Lai Z."/>
            <person name="Le Paslier M.C."/>
            <person name="Lippi Y."/>
            <person name="Lorenzon L."/>
            <person name="Mandel J.R."/>
            <person name="Marage G."/>
            <person name="Marchand G."/>
            <person name="Marquand E."/>
            <person name="Bret-Mestries E."/>
            <person name="Morien E."/>
            <person name="Nambeesan S."/>
            <person name="Nguyen T."/>
            <person name="Pegot-Espagnet P."/>
            <person name="Pouilly N."/>
            <person name="Raftis F."/>
            <person name="Sallet E."/>
            <person name="Schiex T."/>
            <person name="Thomas J."/>
            <person name="Vandecasteele C."/>
            <person name="Vares D."/>
            <person name="Vear F."/>
            <person name="Vautrin S."/>
            <person name="Crespi M."/>
            <person name="Mangin B."/>
            <person name="Burke J.M."/>
            <person name="Salse J."/>
            <person name="Munos S."/>
            <person name="Vincourt P."/>
            <person name="Rieseberg L.H."/>
            <person name="Langlade N.B."/>
        </authorList>
    </citation>
    <scope>NUCLEOTIDE SEQUENCE [LARGE SCALE GENOMIC DNA]</scope>
    <source>
        <strain evidence="7">cv. SF193</strain>
        <tissue evidence="5">Leaves</tissue>
    </source>
</reference>
<dbReference type="PANTHER" id="PTHR31149:SF13">
    <property type="match status" value="1"/>
</dbReference>
<feature type="compositionally biased region" description="Acidic residues" evidence="2">
    <location>
        <begin position="228"/>
        <end position="239"/>
    </location>
</feature>
<gene>
    <name evidence="6" type="ORF">HannXRQ_Chr12g0357861</name>
    <name evidence="5" type="ORF">HanXRQr2_Chr12g0525401</name>
</gene>
<evidence type="ECO:0000313" key="5">
    <source>
        <dbReference type="EMBL" id="KAF5776543.1"/>
    </source>
</evidence>
<accession>A0A251T030</accession>
<feature type="coiled-coil region" evidence="1">
    <location>
        <begin position="7"/>
        <end position="76"/>
    </location>
</feature>
<evidence type="ECO:0000259" key="4">
    <source>
        <dbReference type="Pfam" id="PF23197"/>
    </source>
</evidence>
<keyword evidence="1" id="KW-0175">Coiled coil</keyword>
<feature type="compositionally biased region" description="Basic and acidic residues" evidence="2">
    <location>
        <begin position="215"/>
        <end position="227"/>
    </location>
</feature>
<dbReference type="EMBL" id="CM007901">
    <property type="protein sequence ID" value="OTG04032.1"/>
    <property type="molecule type" value="Genomic_DNA"/>
</dbReference>
<feature type="region of interest" description="Disordered" evidence="2">
    <location>
        <begin position="171"/>
        <end position="196"/>
    </location>
</feature>
<dbReference type="FunFam" id="2.60.40.2700:FF:000001">
    <property type="entry name" value="Transmembrane protein"/>
    <property type="match status" value="1"/>
</dbReference>
<protein>
    <submittedName>
        <fullName evidence="6">Uncharacterized protein</fullName>
    </submittedName>
</protein>
<dbReference type="EMBL" id="MNCJ02000327">
    <property type="protein sequence ID" value="KAF5776543.1"/>
    <property type="molecule type" value="Genomic_DNA"/>
</dbReference>
<name>A0A251T030_HELAN</name>
<evidence type="ECO:0000259" key="3">
    <source>
        <dbReference type="Pfam" id="PF23080"/>
    </source>
</evidence>
<dbReference type="AlphaFoldDB" id="A0A251T030"/>
<reference evidence="6" key="2">
    <citation type="submission" date="2017-02" db="EMBL/GenBank/DDBJ databases">
        <title>Sunflower complete genome.</title>
        <authorList>
            <person name="Langlade N."/>
            <person name="Munos S."/>
        </authorList>
    </citation>
    <scope>NUCLEOTIDE SEQUENCE [LARGE SCALE GENOMIC DNA]</scope>
    <source>
        <tissue evidence="6">Leaves</tissue>
    </source>
</reference>
<reference evidence="5" key="3">
    <citation type="submission" date="2020-06" db="EMBL/GenBank/DDBJ databases">
        <title>Helianthus annuus Genome sequencing and assembly Release 2.</title>
        <authorList>
            <person name="Gouzy J."/>
            <person name="Langlade N."/>
            <person name="Munos S."/>
        </authorList>
    </citation>
    <scope>NUCLEOTIDE SEQUENCE</scope>
    <source>
        <tissue evidence="5">Leaves</tissue>
    </source>
</reference>
<dbReference type="Gene3D" id="2.60.40.2700">
    <property type="match status" value="1"/>
</dbReference>
<evidence type="ECO:0000313" key="6">
    <source>
        <dbReference type="EMBL" id="OTG04032.1"/>
    </source>
</evidence>
<dbReference type="InterPro" id="IPR056284">
    <property type="entry name" value="AIR9-like_A9"/>
</dbReference>
<dbReference type="Proteomes" id="UP000215914">
    <property type="component" value="Chromosome 12"/>
</dbReference>
<sequence length="475" mass="54742">MNEFVEEEDVLQQIKEQEQEIIKLRKHLAEYAVKEAHIQDEKRVLATRIGLMYKAIDQEEQDLVEATAKAIAYRQDIIEENIRVGYALQAALEERSIFVSSLVPFLVDQSIHPAALDAVSVVSSLRILFKHNKERLNIAEEKLRDYAHYQYQPQILQSYRKEVSFKDSPQREWTHASFSPSPETVHMGVERRKNEEDVVNSHYLPSILEEEHEQDQEQEHSFSHQEDDYSDEDDDEYDDFNTNKPLPTIEGLQILGEPFPGNEIQASGYSKNGTTHCGFEWVRHSQDGSFIYIEGAKQSMYTVTADDVDYYLSIEVQPLDDKQRKGDVIRCFANDHKKITCHPDMIREIERTLTVGHASFKLDVWKGFSDTWEPAVLEINKSGYSIKFYGPNNGVVVDSKYTPKTVISIPEEAPLEFAILGPGDVEQYLCADYDSADVCCSRDTIVLTMRLFVKLAVDKQLGKKKKKKRRVLFFK</sequence>